<organism evidence="1 2">
    <name type="scientific">Cetraspora pellucida</name>
    <dbReference type="NCBI Taxonomy" id="1433469"/>
    <lineage>
        <taxon>Eukaryota</taxon>
        <taxon>Fungi</taxon>
        <taxon>Fungi incertae sedis</taxon>
        <taxon>Mucoromycota</taxon>
        <taxon>Glomeromycotina</taxon>
        <taxon>Glomeromycetes</taxon>
        <taxon>Diversisporales</taxon>
        <taxon>Gigasporaceae</taxon>
        <taxon>Cetraspora</taxon>
    </lineage>
</organism>
<dbReference type="Proteomes" id="UP000789366">
    <property type="component" value="Unassembled WGS sequence"/>
</dbReference>
<accession>A0ACA9N7V5</accession>
<keyword evidence="2" id="KW-1185">Reference proteome</keyword>
<gene>
    <name evidence="1" type="ORF">SPELUC_LOCUS8545</name>
</gene>
<evidence type="ECO:0000313" key="1">
    <source>
        <dbReference type="EMBL" id="CAG8640495.1"/>
    </source>
</evidence>
<feature type="non-terminal residue" evidence="1">
    <location>
        <position position="1"/>
    </location>
</feature>
<protein>
    <submittedName>
        <fullName evidence="1">249_t:CDS:1</fullName>
    </submittedName>
</protein>
<name>A0ACA9N7V5_9GLOM</name>
<proteinExistence type="predicted"/>
<comment type="caution">
    <text evidence="1">The sequence shown here is derived from an EMBL/GenBank/DDBJ whole genome shotgun (WGS) entry which is preliminary data.</text>
</comment>
<reference evidence="1" key="1">
    <citation type="submission" date="2021-06" db="EMBL/GenBank/DDBJ databases">
        <authorList>
            <person name="Kallberg Y."/>
            <person name="Tangrot J."/>
            <person name="Rosling A."/>
        </authorList>
    </citation>
    <scope>NUCLEOTIDE SEQUENCE</scope>
    <source>
        <strain evidence="1">28 12/20/2015</strain>
    </source>
</reference>
<sequence length="423" mass="48621">PLQAVLREIAIAFCEATAGEDDPLEWIKTFDHAANTNNWSQEQKLKIASDYLHGIAANWYDEIKEDLEYRDNEHAPDVSFVTLFIQYFTTPEHRHKWQVDFNTLSQKENEQVDSADVFGRLKAKITSWLSIAKPSTLEQVIVGARKIEEHLESNIDELNKCMQMMTTNYEKLTTALPLKSKLTLQDPTLPMIIIATMLVPNVNFVGLKEDNGYTPEVKKKRLKNNLSTVEFHPVNLINEGPNLVMLTLNNFTAPRPCQKKGPSEIDKLKSYNKSSSSSKKAVPSRRDPSTTLQIDEDKYRPNEGRCAGVSIMLKKTMDRLKLQINEPSTTIIITANRTLVRALRRIKDLKLVLASIMIPNTFHIIKSTDNMLLLNMDWFKKACVWLHFDEQKLFVNYMEQLAEILIFHDEDPPLLKSDDRDEF</sequence>
<dbReference type="EMBL" id="CAJVPW010012982">
    <property type="protein sequence ID" value="CAG8640495.1"/>
    <property type="molecule type" value="Genomic_DNA"/>
</dbReference>
<evidence type="ECO:0000313" key="2">
    <source>
        <dbReference type="Proteomes" id="UP000789366"/>
    </source>
</evidence>